<dbReference type="GO" id="GO:0016787">
    <property type="term" value="F:hydrolase activity"/>
    <property type="evidence" value="ECO:0007669"/>
    <property type="project" value="UniProtKB-KW"/>
</dbReference>
<accession>A0ABD3EV21</accession>
<feature type="domain" description="Nudix hydrolase" evidence="6">
    <location>
        <begin position="168"/>
        <end position="296"/>
    </location>
</feature>
<dbReference type="Pfam" id="PF00293">
    <property type="entry name" value="NUDIX"/>
    <property type="match status" value="1"/>
</dbReference>
<evidence type="ECO:0000259" key="6">
    <source>
        <dbReference type="PROSITE" id="PS51462"/>
    </source>
</evidence>
<feature type="signal peptide" evidence="5">
    <location>
        <begin position="1"/>
        <end position="18"/>
    </location>
</feature>
<dbReference type="PANTHER" id="PTHR12629">
    <property type="entry name" value="DIPHOSPHOINOSITOL POLYPHOSPHATE PHOSPHOHYDROLASE"/>
    <property type="match status" value="1"/>
</dbReference>
<dbReference type="InterPro" id="IPR000086">
    <property type="entry name" value="NUDIX_hydrolase_dom"/>
</dbReference>
<dbReference type="Gene3D" id="3.90.79.10">
    <property type="entry name" value="Nucleoside Triphosphate Pyrophosphohydrolase"/>
    <property type="match status" value="1"/>
</dbReference>
<dbReference type="GO" id="GO:0046872">
    <property type="term" value="F:metal ion binding"/>
    <property type="evidence" value="ECO:0007669"/>
    <property type="project" value="UniProtKB-KW"/>
</dbReference>
<gene>
    <name evidence="7" type="ORF">V7S43_017925</name>
</gene>
<reference evidence="7 8" key="1">
    <citation type="submission" date="2024-09" db="EMBL/GenBank/DDBJ databases">
        <title>Genome sequencing and assembly of Phytophthora oleae, isolate VK10A, causative agent of rot of olive drupes.</title>
        <authorList>
            <person name="Conti Taguali S."/>
            <person name="Riolo M."/>
            <person name="La Spada F."/>
            <person name="Cacciola S.O."/>
            <person name="Dionisio G."/>
        </authorList>
    </citation>
    <scope>NUCLEOTIDE SEQUENCE [LARGE SCALE GENOMIC DNA]</scope>
    <source>
        <strain evidence="7 8">VK10A</strain>
    </source>
</reference>
<sequence>MRVLLLVALAAFASTTSATSDRVASLQAKRYLRQYDLETLTVPDSDKEERQFVDKVDDLVKVADDFIAKAKIPTKLNAAVQKVTTTADDVAAVAKTIVKKYPEGLSKGAIAQIEEVELLRVKDIATYTKKTGDGMRRKILPFDGMKTAPKKYLESHVGRDMQLYGDDGSRLMSSAVVSRSAKDGGGDVLLISSSNPKKNDWLLPKGGWDKGEDIQNAALREVVEEGGVNAKLLHSLGDFKFKEGEKAYTYYAYKMKAGTVYDDWAESVRYRLWVSYEDALKLLAKRPQMVNVVKKAQETDELIKLGKLPKRDPTLTNYRIE</sequence>
<dbReference type="PANTHER" id="PTHR12629:SF0">
    <property type="entry name" value="DIPHOSPHOINOSITOL-POLYPHOSPHATE DIPHOSPHATASE"/>
    <property type="match status" value="1"/>
</dbReference>
<name>A0ABD3EV21_9STRA</name>
<dbReference type="PROSITE" id="PS51462">
    <property type="entry name" value="NUDIX"/>
    <property type="match status" value="1"/>
</dbReference>
<keyword evidence="5" id="KW-0732">Signal</keyword>
<evidence type="ECO:0000256" key="5">
    <source>
        <dbReference type="SAM" id="SignalP"/>
    </source>
</evidence>
<dbReference type="PROSITE" id="PS00893">
    <property type="entry name" value="NUDIX_BOX"/>
    <property type="match status" value="1"/>
</dbReference>
<keyword evidence="4" id="KW-0460">Magnesium</keyword>
<comment type="caution">
    <text evidence="7">The sequence shown here is derived from an EMBL/GenBank/DDBJ whole genome shotgun (WGS) entry which is preliminary data.</text>
</comment>
<dbReference type="AlphaFoldDB" id="A0ABD3EV21"/>
<evidence type="ECO:0000313" key="7">
    <source>
        <dbReference type="EMBL" id="KAL3657131.1"/>
    </source>
</evidence>
<proteinExistence type="predicted"/>
<keyword evidence="8" id="KW-1185">Reference proteome</keyword>
<dbReference type="CDD" id="cd04666">
    <property type="entry name" value="NUDIX_DIPP2_like_Nudt4"/>
    <property type="match status" value="1"/>
</dbReference>
<dbReference type="InterPro" id="IPR020084">
    <property type="entry name" value="NUDIX_hydrolase_CS"/>
</dbReference>
<comment type="cofactor">
    <cofactor evidence="1">
        <name>Mg(2+)</name>
        <dbReference type="ChEBI" id="CHEBI:18420"/>
    </cofactor>
</comment>
<dbReference type="EMBL" id="JBIMZQ010000068">
    <property type="protein sequence ID" value="KAL3657131.1"/>
    <property type="molecule type" value="Genomic_DNA"/>
</dbReference>
<organism evidence="7 8">
    <name type="scientific">Phytophthora oleae</name>
    <dbReference type="NCBI Taxonomy" id="2107226"/>
    <lineage>
        <taxon>Eukaryota</taxon>
        <taxon>Sar</taxon>
        <taxon>Stramenopiles</taxon>
        <taxon>Oomycota</taxon>
        <taxon>Peronosporomycetes</taxon>
        <taxon>Peronosporales</taxon>
        <taxon>Peronosporaceae</taxon>
        <taxon>Phytophthora</taxon>
    </lineage>
</organism>
<feature type="chain" id="PRO_5044766443" description="Nudix hydrolase domain-containing protein" evidence="5">
    <location>
        <begin position="19"/>
        <end position="321"/>
    </location>
</feature>
<dbReference type="Proteomes" id="UP001632037">
    <property type="component" value="Unassembled WGS sequence"/>
</dbReference>
<keyword evidence="2" id="KW-0479">Metal-binding</keyword>
<keyword evidence="3" id="KW-0378">Hydrolase</keyword>
<evidence type="ECO:0000313" key="8">
    <source>
        <dbReference type="Proteomes" id="UP001632037"/>
    </source>
</evidence>
<evidence type="ECO:0000256" key="4">
    <source>
        <dbReference type="ARBA" id="ARBA00022842"/>
    </source>
</evidence>
<dbReference type="InterPro" id="IPR047198">
    <property type="entry name" value="DDP-like_NUDIX"/>
</dbReference>
<evidence type="ECO:0000256" key="2">
    <source>
        <dbReference type="ARBA" id="ARBA00022723"/>
    </source>
</evidence>
<evidence type="ECO:0000256" key="3">
    <source>
        <dbReference type="ARBA" id="ARBA00022801"/>
    </source>
</evidence>
<dbReference type="InterPro" id="IPR015797">
    <property type="entry name" value="NUDIX_hydrolase-like_dom_sf"/>
</dbReference>
<evidence type="ECO:0000256" key="1">
    <source>
        <dbReference type="ARBA" id="ARBA00001946"/>
    </source>
</evidence>
<protein>
    <recommendedName>
        <fullName evidence="6">Nudix hydrolase domain-containing protein</fullName>
    </recommendedName>
</protein>
<dbReference type="SUPFAM" id="SSF55811">
    <property type="entry name" value="Nudix"/>
    <property type="match status" value="1"/>
</dbReference>